<dbReference type="RefSeq" id="XP_029656200.1">
    <property type="nucleotide sequence ID" value="XM_029800340.1"/>
</dbReference>
<dbReference type="GO" id="GO:0005524">
    <property type="term" value="F:ATP binding"/>
    <property type="evidence" value="ECO:0007669"/>
    <property type="project" value="UniProtKB-KW"/>
</dbReference>
<reference evidence="5" key="1">
    <citation type="submission" date="2025-08" db="UniProtKB">
        <authorList>
            <consortium name="RefSeq"/>
        </authorList>
    </citation>
    <scope>IDENTIFICATION</scope>
</reference>
<evidence type="ECO:0000256" key="1">
    <source>
        <dbReference type="ARBA" id="ARBA00022741"/>
    </source>
</evidence>
<sequence>MTSNDKYQQFKSRNLWSENVKKEFIFGQRIGLYKFIKNIGKGNFSKVKLAQHALTNSKSPDNTPGRTNQEVGGFGGGWMFGLLPTSSGRSGVCGEDCEVKWQHSREYAHRDIKAENILFGDNVLKLADFGFATKYSSDCLLTVPCGTLAYSAPELVMKLPYDGFKVDVWALGVLLYYMISGTFIFPEDTAIVRAASLHIHSKISDTCKQVLSALLQPDPHTRPEVDRICQFEWIEWQTPRHSHQKKLLYPAFDRPSVTETELRAKDMLNDLGIDNEVIFRNKMNTRGSVAGTFRILLHNLKNRPNRKPSIKFISSKKFNFRKPSKNRSRFCSII</sequence>
<dbReference type="InterPro" id="IPR011009">
    <property type="entry name" value="Kinase-like_dom_sf"/>
</dbReference>
<dbReference type="GO" id="GO:0035556">
    <property type="term" value="P:intracellular signal transduction"/>
    <property type="evidence" value="ECO:0007669"/>
    <property type="project" value="TreeGrafter"/>
</dbReference>
<dbReference type="Proteomes" id="UP000515154">
    <property type="component" value="Unplaced"/>
</dbReference>
<keyword evidence="1" id="KW-0547">Nucleotide-binding</keyword>
<dbReference type="GO" id="GO:0050321">
    <property type="term" value="F:tau-protein kinase activity"/>
    <property type="evidence" value="ECO:0007669"/>
    <property type="project" value="TreeGrafter"/>
</dbReference>
<protein>
    <submittedName>
        <fullName evidence="5">Serine/threonine-protein kinase NIM1-like</fullName>
    </submittedName>
</protein>
<dbReference type="Gene3D" id="3.30.200.20">
    <property type="entry name" value="Phosphorylase Kinase, domain 1"/>
    <property type="match status" value="1"/>
</dbReference>
<evidence type="ECO:0000313" key="4">
    <source>
        <dbReference type="Proteomes" id="UP000515154"/>
    </source>
</evidence>
<dbReference type="PANTHER" id="PTHR24346:SF42">
    <property type="entry name" value="SERINE_THREONINE-PROTEIN KINASE SIK3"/>
    <property type="match status" value="1"/>
</dbReference>
<gene>
    <name evidence="5" type="primary">LOC115230120</name>
</gene>
<keyword evidence="4" id="KW-1185">Reference proteome</keyword>
<dbReference type="SUPFAM" id="SSF56112">
    <property type="entry name" value="Protein kinase-like (PK-like)"/>
    <property type="match status" value="1"/>
</dbReference>
<organism evidence="4 5">
    <name type="scientific">Octopus sinensis</name>
    <name type="common">East Asian common octopus</name>
    <dbReference type="NCBI Taxonomy" id="2607531"/>
    <lineage>
        <taxon>Eukaryota</taxon>
        <taxon>Metazoa</taxon>
        <taxon>Spiralia</taxon>
        <taxon>Lophotrochozoa</taxon>
        <taxon>Mollusca</taxon>
        <taxon>Cephalopoda</taxon>
        <taxon>Coleoidea</taxon>
        <taxon>Octopodiformes</taxon>
        <taxon>Octopoda</taxon>
        <taxon>Incirrata</taxon>
        <taxon>Octopodidae</taxon>
        <taxon>Octopus</taxon>
    </lineage>
</organism>
<dbReference type="InterPro" id="IPR008271">
    <property type="entry name" value="Ser/Thr_kinase_AS"/>
</dbReference>
<accession>A0A6P7U1S1</accession>
<name>A0A6P7U1S1_9MOLL</name>
<evidence type="ECO:0000313" key="5">
    <source>
        <dbReference type="RefSeq" id="XP_029656200.1"/>
    </source>
</evidence>
<dbReference type="GO" id="GO:0000226">
    <property type="term" value="P:microtubule cytoskeleton organization"/>
    <property type="evidence" value="ECO:0007669"/>
    <property type="project" value="TreeGrafter"/>
</dbReference>
<dbReference type="InterPro" id="IPR000719">
    <property type="entry name" value="Prot_kinase_dom"/>
</dbReference>
<feature type="domain" description="Protein kinase" evidence="3">
    <location>
        <begin position="1"/>
        <end position="234"/>
    </location>
</feature>
<proteinExistence type="predicted"/>
<dbReference type="AlphaFoldDB" id="A0A6P7U1S1"/>
<evidence type="ECO:0000259" key="3">
    <source>
        <dbReference type="PROSITE" id="PS50011"/>
    </source>
</evidence>
<dbReference type="Gene3D" id="1.10.510.10">
    <property type="entry name" value="Transferase(Phosphotransferase) domain 1"/>
    <property type="match status" value="1"/>
</dbReference>
<dbReference type="KEGG" id="osn:115230120"/>
<dbReference type="PANTHER" id="PTHR24346">
    <property type="entry name" value="MAP/MICROTUBULE AFFINITY-REGULATING KINASE"/>
    <property type="match status" value="1"/>
</dbReference>
<evidence type="ECO:0000256" key="2">
    <source>
        <dbReference type="ARBA" id="ARBA00022840"/>
    </source>
</evidence>
<dbReference type="PROSITE" id="PS50011">
    <property type="entry name" value="PROTEIN_KINASE_DOM"/>
    <property type="match status" value="1"/>
</dbReference>
<dbReference type="Pfam" id="PF00069">
    <property type="entry name" value="Pkinase"/>
    <property type="match status" value="1"/>
</dbReference>
<keyword evidence="2" id="KW-0067">ATP-binding</keyword>
<dbReference type="SMART" id="SM00220">
    <property type="entry name" value="S_TKc"/>
    <property type="match status" value="1"/>
</dbReference>
<dbReference type="GO" id="GO:0005737">
    <property type="term" value="C:cytoplasm"/>
    <property type="evidence" value="ECO:0007669"/>
    <property type="project" value="TreeGrafter"/>
</dbReference>
<dbReference type="PROSITE" id="PS00108">
    <property type="entry name" value="PROTEIN_KINASE_ST"/>
    <property type="match status" value="1"/>
</dbReference>